<dbReference type="AlphaFoldDB" id="A0A2H3EIZ9"/>
<sequence length="374" mass="41562">MLRSTSPIPNCLYFSKSPMATQTDIPAWLTDSDIAFITTFFDASLNSRMLFSLLLGIYTGVFAVTMWNIGRSKPRRSRRAMAVVIILLYIATFVNFAMDLSIASSGFTSYGNIWIRYQRAVRDNDTIESIGLGIASVICNILADSVIIWRCWMLWRQRFLIVVLPTLCLVSGVVFKILDIRLVFMDETSPDKHSLIVYASSTLATTLWCTLLIIYRILSAGCVNGGPWGGLRAYRHVIEVLVESSAIYCVCLIVYTVLYASNSWGQNYIDAVTGIARGIAPTLLLGRVAAGHARPDDSPHGSIVSSLRFEQGQSQTSIQQDSLFSINLNDDPEAQVAMERTDEPDPGHVETSPQSVCNNDVEAQQEEVETVFQW</sequence>
<gene>
    <name evidence="2" type="ORF">ARMGADRAFT_1159497</name>
</gene>
<evidence type="ECO:0000256" key="1">
    <source>
        <dbReference type="SAM" id="Phobius"/>
    </source>
</evidence>
<evidence type="ECO:0000313" key="3">
    <source>
        <dbReference type="Proteomes" id="UP000217790"/>
    </source>
</evidence>
<feature type="transmembrane region" description="Helical" evidence="1">
    <location>
        <begin position="49"/>
        <end position="69"/>
    </location>
</feature>
<keyword evidence="1" id="KW-0472">Membrane</keyword>
<dbReference type="OrthoDB" id="3010544at2759"/>
<evidence type="ECO:0000313" key="2">
    <source>
        <dbReference type="EMBL" id="PBL00104.1"/>
    </source>
</evidence>
<keyword evidence="3" id="KW-1185">Reference proteome</keyword>
<dbReference type="OMA" id="GNIWIRY"/>
<keyword evidence="1" id="KW-1133">Transmembrane helix</keyword>
<feature type="transmembrane region" description="Helical" evidence="1">
    <location>
        <begin position="238"/>
        <end position="260"/>
    </location>
</feature>
<name>A0A2H3EIZ9_ARMGA</name>
<feature type="transmembrane region" description="Helical" evidence="1">
    <location>
        <begin position="196"/>
        <end position="218"/>
    </location>
</feature>
<reference evidence="3" key="1">
    <citation type="journal article" date="2017" name="Nat. Ecol. Evol.">
        <title>Genome expansion and lineage-specific genetic innovations in the forest pathogenic fungi Armillaria.</title>
        <authorList>
            <person name="Sipos G."/>
            <person name="Prasanna A.N."/>
            <person name="Walter M.C."/>
            <person name="O'Connor E."/>
            <person name="Balint B."/>
            <person name="Krizsan K."/>
            <person name="Kiss B."/>
            <person name="Hess J."/>
            <person name="Varga T."/>
            <person name="Slot J."/>
            <person name="Riley R."/>
            <person name="Boka B."/>
            <person name="Rigling D."/>
            <person name="Barry K."/>
            <person name="Lee J."/>
            <person name="Mihaltcheva S."/>
            <person name="LaButti K."/>
            <person name="Lipzen A."/>
            <person name="Waldron R."/>
            <person name="Moloney N.M."/>
            <person name="Sperisen C."/>
            <person name="Kredics L."/>
            <person name="Vagvoelgyi C."/>
            <person name="Patrignani A."/>
            <person name="Fitzpatrick D."/>
            <person name="Nagy I."/>
            <person name="Doyle S."/>
            <person name="Anderson J.B."/>
            <person name="Grigoriev I.V."/>
            <person name="Gueldener U."/>
            <person name="Muensterkoetter M."/>
            <person name="Nagy L.G."/>
        </authorList>
    </citation>
    <scope>NUCLEOTIDE SEQUENCE [LARGE SCALE GENOMIC DNA]</scope>
    <source>
        <strain evidence="3">Ar21-2</strain>
    </source>
</reference>
<feature type="transmembrane region" description="Helical" evidence="1">
    <location>
        <begin position="81"/>
        <end position="110"/>
    </location>
</feature>
<dbReference type="Proteomes" id="UP000217790">
    <property type="component" value="Unassembled WGS sequence"/>
</dbReference>
<organism evidence="2 3">
    <name type="scientific">Armillaria gallica</name>
    <name type="common">Bulbous honey fungus</name>
    <name type="synonym">Armillaria bulbosa</name>
    <dbReference type="NCBI Taxonomy" id="47427"/>
    <lineage>
        <taxon>Eukaryota</taxon>
        <taxon>Fungi</taxon>
        <taxon>Dikarya</taxon>
        <taxon>Basidiomycota</taxon>
        <taxon>Agaricomycotina</taxon>
        <taxon>Agaricomycetes</taxon>
        <taxon>Agaricomycetidae</taxon>
        <taxon>Agaricales</taxon>
        <taxon>Marasmiineae</taxon>
        <taxon>Physalacriaceae</taxon>
        <taxon>Armillaria</taxon>
    </lineage>
</organism>
<proteinExistence type="predicted"/>
<protein>
    <submittedName>
        <fullName evidence="2">Uncharacterized protein</fullName>
    </submittedName>
</protein>
<dbReference type="InParanoid" id="A0A2H3EIZ9"/>
<keyword evidence="1" id="KW-0812">Transmembrane</keyword>
<dbReference type="EMBL" id="KZ293646">
    <property type="protein sequence ID" value="PBL00104.1"/>
    <property type="molecule type" value="Genomic_DNA"/>
</dbReference>
<feature type="transmembrane region" description="Helical" evidence="1">
    <location>
        <begin position="159"/>
        <end position="184"/>
    </location>
</feature>
<accession>A0A2H3EIZ9</accession>
<feature type="transmembrane region" description="Helical" evidence="1">
    <location>
        <begin position="130"/>
        <end position="152"/>
    </location>
</feature>